<accession>H2J684</accession>
<dbReference type="STRING" id="443254.Marpi_1851"/>
<dbReference type="KEGG" id="mpz:Marpi_1851"/>
<keyword evidence="3" id="KW-1185">Reference proteome</keyword>
<evidence type="ECO:0000256" key="1">
    <source>
        <dbReference type="SAM" id="Phobius"/>
    </source>
</evidence>
<dbReference type="RefSeq" id="WP_014297303.1">
    <property type="nucleotide sequence ID" value="NC_016751.1"/>
</dbReference>
<dbReference type="Proteomes" id="UP000007161">
    <property type="component" value="Chromosome"/>
</dbReference>
<protein>
    <submittedName>
        <fullName evidence="2">Uncharacterized protein</fullName>
    </submittedName>
</protein>
<feature type="transmembrane region" description="Helical" evidence="1">
    <location>
        <begin position="6"/>
        <end position="27"/>
    </location>
</feature>
<feature type="transmembrane region" description="Helical" evidence="1">
    <location>
        <begin position="273"/>
        <end position="296"/>
    </location>
</feature>
<keyword evidence="1" id="KW-0812">Transmembrane</keyword>
<gene>
    <name evidence="2" type="ordered locus">Marpi_1851</name>
</gene>
<keyword evidence="1" id="KW-0472">Membrane</keyword>
<keyword evidence="1" id="KW-1133">Transmembrane helix</keyword>
<dbReference type="AlphaFoldDB" id="H2J684"/>
<name>H2J684_MARPK</name>
<evidence type="ECO:0000313" key="3">
    <source>
        <dbReference type="Proteomes" id="UP000007161"/>
    </source>
</evidence>
<proteinExistence type="predicted"/>
<sequence length="566" mass="67796">MEDSKLFKNFFIVSLIFFAATYLIILYSNIQFINRTVENIVNRSSVIGINFIKEYKNRYINFINTFKNDIKISSYAKILSNMKSNEIIIDYENYSRLYKNLDLYIKEKKSIINFTGNIYITDFNKNFIFQETKSISNYTAFNNSLEKLEKTSSDFVFSNLFEKNGKLKFYISSILYDTSQTPIGYIIFEFNFDFSLLNTLIENTEEMDMIIVDSETNLMYPSKKLPYFIYSKIFLGKNLENIVLNYNGIAYFIKNVDFSNSTYLITVYNKSRFFTFSIIYVMAITIFFVAILNVWLKSYFRYSQYISKELLNLTEILELNSYNELMPTLNNIKKLEGLLFKEIYYPKDISDIIYKISDIYGDIIFISLFKKSAFNINYLSWILFNSPNYTISNESISLIMESKNTYIYEFNRKFVDTDGFIIIKENPMSQLEYNLFKDGIIFMLNSLEKKIGKIYDFESFYDYYLSYEFSSILIAKFQNEYIYLKDPLFFRSYIFKYKNNLIFLNTFDFNYNKELIDYLTIIGEFNENFPKFMYSKLSKYPSRKKKLFSEIELILNTEWEDFKDMY</sequence>
<reference evidence="2 3" key="1">
    <citation type="journal article" date="2012" name="J. Bacteriol.">
        <title>Complete Genome Sequence of the Thermophilic, Piezophilic, Heterotrophic Bacterium Marinitoga piezophila KA3.</title>
        <authorList>
            <person name="Lucas S."/>
            <person name="Han J."/>
            <person name="Lapidus A."/>
            <person name="Cheng J.F."/>
            <person name="Goodwin L.A."/>
            <person name="Pitluck S."/>
            <person name="Peters L."/>
            <person name="Mikhailova N."/>
            <person name="Teshima H."/>
            <person name="Detter J.C."/>
            <person name="Han C."/>
            <person name="Tapia R."/>
            <person name="Land M."/>
            <person name="Hauser L."/>
            <person name="Kyrpides N.C."/>
            <person name="Ivanova N."/>
            <person name="Pagani I."/>
            <person name="Vannier P."/>
            <person name="Oger P."/>
            <person name="Bartlett D.H."/>
            <person name="Noll K.M."/>
            <person name="Woyke T."/>
            <person name="Jebbar M."/>
        </authorList>
    </citation>
    <scope>NUCLEOTIDE SEQUENCE [LARGE SCALE GENOMIC DNA]</scope>
    <source>
        <strain evidence="3">DSM 14283 / JCM 11233 / KA3</strain>
    </source>
</reference>
<dbReference type="OrthoDB" id="42637at2"/>
<evidence type="ECO:0000313" key="2">
    <source>
        <dbReference type="EMBL" id="AEX86232.1"/>
    </source>
</evidence>
<organism evidence="2 3">
    <name type="scientific">Marinitoga piezophila (strain DSM 14283 / JCM 11233 / KA3)</name>
    <dbReference type="NCBI Taxonomy" id="443254"/>
    <lineage>
        <taxon>Bacteria</taxon>
        <taxon>Thermotogati</taxon>
        <taxon>Thermotogota</taxon>
        <taxon>Thermotogae</taxon>
        <taxon>Petrotogales</taxon>
        <taxon>Petrotogaceae</taxon>
        <taxon>Marinitoga</taxon>
    </lineage>
</organism>
<dbReference type="HOGENOM" id="CLU_481298_0_0_0"/>
<reference evidence="3" key="2">
    <citation type="submission" date="2012-01" db="EMBL/GenBank/DDBJ databases">
        <title>Complete sequence of chromosome of Marinitoga piezophila KA3.</title>
        <authorList>
            <person name="Lucas S."/>
            <person name="Han J."/>
            <person name="Lapidus A."/>
            <person name="Cheng J.-F."/>
            <person name="Goodwin L."/>
            <person name="Pitluck S."/>
            <person name="Peters L."/>
            <person name="Mikhailova N."/>
            <person name="Teshima H."/>
            <person name="Detter J.C."/>
            <person name="Han C."/>
            <person name="Tapia R."/>
            <person name="Land M."/>
            <person name="Hauser L."/>
            <person name="Kyrpides N."/>
            <person name="Ivanova N."/>
            <person name="Pagani I."/>
            <person name="Jebbar M."/>
            <person name="Vannier P."/>
            <person name="Oger P."/>
            <person name="Cario A."/>
            <person name="Bartlett D."/>
            <person name="Noll K.M."/>
            <person name="Woyke T."/>
        </authorList>
    </citation>
    <scope>NUCLEOTIDE SEQUENCE [LARGE SCALE GENOMIC DNA]</scope>
    <source>
        <strain evidence="3">DSM 14283 / JCM 11233 / KA3</strain>
    </source>
</reference>
<dbReference type="EMBL" id="CP003257">
    <property type="protein sequence ID" value="AEX86232.1"/>
    <property type="molecule type" value="Genomic_DNA"/>
</dbReference>